<evidence type="ECO:0000313" key="7">
    <source>
        <dbReference type="EMBL" id="ADI36923.1"/>
    </source>
</evidence>
<dbReference type="PANTHER" id="PTHR43600">
    <property type="entry name" value="COENZYME F420 HYDROGENASE, SUBUNIT ALPHA"/>
    <property type="match status" value="1"/>
</dbReference>
<comment type="cofactor">
    <cofactor evidence="1 6">
        <name>Ni(2+)</name>
        <dbReference type="ChEBI" id="CHEBI:49786"/>
    </cofactor>
</comment>
<feature type="binding site" evidence="6">
    <location>
        <position position="64"/>
    </location>
    <ligand>
        <name>Fe cation</name>
        <dbReference type="ChEBI" id="CHEBI:24875"/>
    </ligand>
</feature>
<dbReference type="STRING" id="456320.Mvol_1266"/>
<dbReference type="FunCoup" id="D7DUW3">
    <property type="interactions" value="74"/>
</dbReference>
<dbReference type="GO" id="GO:0016151">
    <property type="term" value="F:nickel cation binding"/>
    <property type="evidence" value="ECO:0007669"/>
    <property type="project" value="InterPro"/>
</dbReference>
<dbReference type="InterPro" id="IPR053511">
    <property type="entry name" value="NiFe/NiFeSe_hydrogenase_LSU"/>
</dbReference>
<dbReference type="PROSITE" id="PS00507">
    <property type="entry name" value="NI_HGENASE_L_1"/>
    <property type="match status" value="1"/>
</dbReference>
<dbReference type="InParanoid" id="D7DUW3"/>
<keyword evidence="8" id="KW-1185">Reference proteome</keyword>
<proteinExistence type="inferred from homology"/>
<keyword evidence="3 6" id="KW-0533">Nickel</keyword>
<evidence type="ECO:0000256" key="1">
    <source>
        <dbReference type="ARBA" id="ARBA00001967"/>
    </source>
</evidence>
<comment type="cofactor">
    <cofactor evidence="6">
        <name>Fe cation</name>
        <dbReference type="ChEBI" id="CHEBI:24875"/>
    </cofactor>
</comment>
<dbReference type="PANTHER" id="PTHR43600:SF2">
    <property type="entry name" value="F420-NON-REDUCING HYDROGENASE VHU SUBUNIT A"/>
    <property type="match status" value="1"/>
</dbReference>
<evidence type="ECO:0000256" key="3">
    <source>
        <dbReference type="ARBA" id="ARBA00022596"/>
    </source>
</evidence>
<dbReference type="Proteomes" id="UP000007722">
    <property type="component" value="Chromosome"/>
</dbReference>
<dbReference type="InterPro" id="IPR001501">
    <property type="entry name" value="Ni-dep_hyd_lsu"/>
</dbReference>
<evidence type="ECO:0000256" key="5">
    <source>
        <dbReference type="ARBA" id="ARBA00023002"/>
    </source>
</evidence>
<evidence type="ECO:0000313" key="8">
    <source>
        <dbReference type="Proteomes" id="UP000007722"/>
    </source>
</evidence>
<dbReference type="eggNOG" id="arCOG01549">
    <property type="taxonomic scope" value="Archaea"/>
</dbReference>
<reference evidence="7 8" key="1">
    <citation type="submission" date="2010-05" db="EMBL/GenBank/DDBJ databases">
        <title>Complete sequence of Methanococcus voltae A3.</title>
        <authorList>
            <consortium name="US DOE Joint Genome Institute"/>
            <person name="Lucas S."/>
            <person name="Copeland A."/>
            <person name="Lapidus A."/>
            <person name="Cheng J.-F."/>
            <person name="Bruce D."/>
            <person name="Goodwin L."/>
            <person name="Pitluck S."/>
            <person name="Lowry S."/>
            <person name="Clum A."/>
            <person name="Land M."/>
            <person name="Hauser L."/>
            <person name="Kyrpides N."/>
            <person name="Mikhailova N."/>
            <person name="Whitman W.B."/>
            <person name="Woyke T."/>
        </authorList>
    </citation>
    <scope>NUCLEOTIDE SEQUENCE [LARGE SCALE GENOMIC DNA]</scope>
    <source>
        <strain evidence="8">ATCC BAA-1334 / A3</strain>
    </source>
</reference>
<gene>
    <name evidence="7" type="ordered locus">Mvol_1266</name>
</gene>
<comment type="similarity">
    <text evidence="2">Belongs to the [NiFe]/[NiFeSe] hydrogenase large subunit family.</text>
</comment>
<sequence length="420" mass="46097">MGKITIEPLTRLEGHGKVTIKLDDSGKPTDVKLHITALRGFEQFVIGRPAEEVPRIVPRICGICQTAHHLASVKAVDAAWGAQIPSAAEKQRELMHIGNMIHSHALHFYYLAAPDFVLGPDADPAIRNVIGVIDAAPEVAKKAIALRRVGQSMVEATGGKAIHPVTAIPGGLSKSLSEEKRDELLAEIDTMIQYGQDGLDLMKSLNEKYLDTINTLGVIDTWYLGLVKDGKHNFYGDTLRFVSPDGSEKIDFKPADYLDYLAEHVVEHNYVKYPYNKKVGYPEGLYRVGPLAMINACDSMPTPLAEEARKEFAETFGRPANQSIAYNQARLIELLSACERAKELLEDPEIVSTDVKAEVEPKAGNGVGVVYAPRGTLFHNYETDDNGIVTKANMIVATTHNVPTMEKAIQQAAEVLFKDN</sequence>
<dbReference type="InterPro" id="IPR029014">
    <property type="entry name" value="NiFe-Hase_large"/>
</dbReference>
<feature type="binding site" evidence="6">
    <location>
        <position position="61"/>
    </location>
    <ligand>
        <name>Ni(2+)</name>
        <dbReference type="ChEBI" id="CHEBI:49786"/>
    </ligand>
</feature>
<dbReference type="Pfam" id="PF00374">
    <property type="entry name" value="NiFeSe_Hases"/>
    <property type="match status" value="2"/>
</dbReference>
<accession>D7DUW3</accession>
<feature type="binding site" evidence="6">
    <location>
        <position position="42"/>
    </location>
    <ligand>
        <name>Mg(2+)</name>
        <dbReference type="ChEBI" id="CHEBI:18420"/>
    </ligand>
</feature>
<dbReference type="OrthoDB" id="42371at2157"/>
<evidence type="ECO:0000256" key="4">
    <source>
        <dbReference type="ARBA" id="ARBA00022723"/>
    </source>
</evidence>
<protein>
    <submittedName>
        <fullName evidence="7">Nickel-dependent hydrogenase large subunit</fullName>
    </submittedName>
</protein>
<keyword evidence="6" id="KW-0460">Magnesium</keyword>
<evidence type="ECO:0000256" key="6">
    <source>
        <dbReference type="PIRSR" id="PIRSR601501-1"/>
    </source>
</evidence>
<evidence type="ECO:0000256" key="2">
    <source>
        <dbReference type="ARBA" id="ARBA00009292"/>
    </source>
</evidence>
<name>D7DUW3_METV3</name>
<dbReference type="HOGENOM" id="CLU_044556_0_0_2"/>
<dbReference type="Gene3D" id="1.10.645.10">
    <property type="entry name" value="Cytochrome-c3 Hydrogenase, chain B"/>
    <property type="match status" value="1"/>
</dbReference>
<dbReference type="GO" id="GO:0008901">
    <property type="term" value="F:ferredoxin hydrogenase activity"/>
    <property type="evidence" value="ECO:0007669"/>
    <property type="project" value="InterPro"/>
</dbReference>
<organism evidence="7 8">
    <name type="scientific">Methanococcus voltae (strain ATCC BAA-1334 / A3)</name>
    <dbReference type="NCBI Taxonomy" id="456320"/>
    <lineage>
        <taxon>Archaea</taxon>
        <taxon>Methanobacteriati</taxon>
        <taxon>Methanobacteriota</taxon>
        <taxon>Methanomada group</taxon>
        <taxon>Methanococci</taxon>
        <taxon>Methanococcales</taxon>
        <taxon>Methanococcaceae</taxon>
        <taxon>Methanococcus</taxon>
    </lineage>
</organism>
<dbReference type="EMBL" id="CP002057">
    <property type="protein sequence ID" value="ADI36923.1"/>
    <property type="molecule type" value="Genomic_DNA"/>
</dbReference>
<dbReference type="InterPro" id="IPR018194">
    <property type="entry name" value="Ni-dep_hyd_lsu_Ni_BS"/>
</dbReference>
<keyword evidence="4 6" id="KW-0479">Metal-binding</keyword>
<keyword evidence="5" id="KW-0560">Oxidoreductase</keyword>
<keyword evidence="6" id="KW-0408">Iron</keyword>
<dbReference type="NCBIfam" id="NF041785">
    <property type="entry name" value="VhuA"/>
    <property type="match status" value="1"/>
</dbReference>
<dbReference type="AlphaFoldDB" id="D7DUW3"/>
<dbReference type="KEGG" id="mvo:Mvol_1266"/>
<dbReference type="SUPFAM" id="SSF56762">
    <property type="entry name" value="HydB/Nqo4-like"/>
    <property type="match status" value="1"/>
</dbReference>
<feature type="binding site" evidence="6">
    <location>
        <position position="64"/>
    </location>
    <ligand>
        <name>Ni(2+)</name>
        <dbReference type="ChEBI" id="CHEBI:49786"/>
    </ligand>
</feature>
<feature type="binding site" evidence="6">
    <location>
        <position position="394"/>
    </location>
    <ligand>
        <name>Mg(2+)</name>
        <dbReference type="ChEBI" id="CHEBI:18420"/>
    </ligand>
</feature>